<dbReference type="InterPro" id="IPR003959">
    <property type="entry name" value="ATPase_AAA_core"/>
</dbReference>
<dbReference type="Gene3D" id="3.40.50.300">
    <property type="entry name" value="P-loop containing nucleotide triphosphate hydrolases"/>
    <property type="match status" value="1"/>
</dbReference>
<dbReference type="CDD" id="cd00267">
    <property type="entry name" value="ABC_ATPase"/>
    <property type="match status" value="1"/>
</dbReference>
<evidence type="ECO:0000313" key="3">
    <source>
        <dbReference type="Proteomes" id="UP000013304"/>
    </source>
</evidence>
<dbReference type="AlphaFoldDB" id="N0CT69"/>
<reference evidence="2 3" key="1">
    <citation type="submission" date="2013-04" db="EMBL/GenBank/DDBJ databases">
        <title>Complete genome sequence of Streptomyces fulvissimus.</title>
        <authorList>
            <person name="Myronovskyi M."/>
            <person name="Tokovenko B."/>
            <person name="Manderscheid N."/>
            <person name="Petzke L."/>
            <person name="Luzhetskyy A."/>
        </authorList>
    </citation>
    <scope>NUCLEOTIDE SEQUENCE [LARGE SCALE GENOMIC DNA]</scope>
    <source>
        <strain evidence="2 3">DSM 40593</strain>
    </source>
</reference>
<dbReference type="GO" id="GO:0016887">
    <property type="term" value="F:ATP hydrolysis activity"/>
    <property type="evidence" value="ECO:0007669"/>
    <property type="project" value="InterPro"/>
</dbReference>
<dbReference type="EMBL" id="CP005080">
    <property type="protein sequence ID" value="AGK76242.1"/>
    <property type="molecule type" value="Genomic_DNA"/>
</dbReference>
<sequence>MTLTFNSGAALKSVWPVDELPYFCLQNPDSSFVTTAAAARAISPVIGVVPTLTPVQHREAVLTEKHVRENQSTRLASSHFRNQLYHLKNSDRDAYEELVDFILENTPEIQDLSLTTNAGDKATELDLFFIESATRSEKEVFWAGDGLQIWLQVLMHLFKHRAAKTVVLDEPDVFLHPDLQRRLINVLEDRSQQWIMATHAPEVLAESRRDSVIWVDRTRTRAKSLRDSKSFDQASQQLGSGFNLGVARALRSKVALFVEGQDMKVLRVVARKVGATKLAGEKGVAVIPLGGFDNWTHVGAFSWLNENLLDNAVSTYVILDRDNRTDQQVFDVHNELSSARIHGHVWERKELESYFLIPSVISRISGADLDSVEQMMADAVADQKVDTQAQYVHRRQTTMVSASMHLMDVYRLALPEFERLWDDPAKRIIMCPPKKALANLNRRLSAAGYNNVSVRSISSNMRADEVAAEARDLLLKIESAIAGS</sequence>
<dbReference type="SUPFAM" id="SSF52540">
    <property type="entry name" value="P-loop containing nucleoside triphosphate hydrolases"/>
    <property type="match status" value="1"/>
</dbReference>
<name>N0CT69_STRMI</name>
<proteinExistence type="predicted"/>
<dbReference type="PANTHER" id="PTHR43581">
    <property type="entry name" value="ATP/GTP PHOSPHATASE"/>
    <property type="match status" value="1"/>
</dbReference>
<dbReference type="GO" id="GO:0005524">
    <property type="term" value="F:ATP binding"/>
    <property type="evidence" value="ECO:0007669"/>
    <property type="project" value="InterPro"/>
</dbReference>
<dbReference type="KEGG" id="sfi:SFUL_1270"/>
<dbReference type="PANTHER" id="PTHR43581:SF4">
    <property type="entry name" value="ATP_GTP PHOSPHATASE"/>
    <property type="match status" value="1"/>
</dbReference>
<feature type="domain" description="ATPase AAA-type core" evidence="1">
    <location>
        <begin position="83"/>
        <end position="204"/>
    </location>
</feature>
<evidence type="ECO:0000313" key="2">
    <source>
        <dbReference type="EMBL" id="AGK76242.1"/>
    </source>
</evidence>
<dbReference type="Proteomes" id="UP000013304">
    <property type="component" value="Chromosome"/>
</dbReference>
<evidence type="ECO:0000259" key="1">
    <source>
        <dbReference type="Pfam" id="PF13304"/>
    </source>
</evidence>
<dbReference type="InterPro" id="IPR027417">
    <property type="entry name" value="P-loop_NTPase"/>
</dbReference>
<dbReference type="HOGENOM" id="CLU_033235_0_0_11"/>
<dbReference type="Pfam" id="PF13304">
    <property type="entry name" value="AAA_21"/>
    <property type="match status" value="1"/>
</dbReference>
<dbReference type="InterPro" id="IPR051396">
    <property type="entry name" value="Bact_Antivir_Def_Nuclease"/>
</dbReference>
<dbReference type="eggNOG" id="COG4637">
    <property type="taxonomic scope" value="Bacteria"/>
</dbReference>
<organism evidence="2 3">
    <name type="scientific">Streptomyces microflavus DSM 40593</name>
    <dbReference type="NCBI Taxonomy" id="1303692"/>
    <lineage>
        <taxon>Bacteria</taxon>
        <taxon>Bacillati</taxon>
        <taxon>Actinomycetota</taxon>
        <taxon>Actinomycetes</taxon>
        <taxon>Kitasatosporales</taxon>
        <taxon>Streptomycetaceae</taxon>
        <taxon>Streptomyces</taxon>
    </lineage>
</organism>
<accession>N0CT69</accession>
<gene>
    <name evidence="2" type="ORF">SFUL_1270</name>
</gene>
<protein>
    <submittedName>
        <fullName evidence="2">AAA_21 domain containing protein</fullName>
    </submittedName>
</protein>